<dbReference type="Pfam" id="PF12704">
    <property type="entry name" value="MacB_PCD"/>
    <property type="match status" value="1"/>
</dbReference>
<evidence type="ECO:0000259" key="8">
    <source>
        <dbReference type="Pfam" id="PF02687"/>
    </source>
</evidence>
<name>A0AA49GAI1_9BACT</name>
<evidence type="ECO:0000256" key="1">
    <source>
        <dbReference type="ARBA" id="ARBA00004651"/>
    </source>
</evidence>
<dbReference type="InterPro" id="IPR051447">
    <property type="entry name" value="Lipoprotein-release_system"/>
</dbReference>
<keyword evidence="5 7" id="KW-1133">Transmembrane helix</keyword>
<dbReference type="AlphaFoldDB" id="A0AA49GAI1"/>
<keyword evidence="6 7" id="KW-0472">Membrane</keyword>
<protein>
    <submittedName>
        <fullName evidence="10">FtsX-like permease family protein</fullName>
    </submittedName>
</protein>
<dbReference type="GO" id="GO:0044874">
    <property type="term" value="P:lipoprotein localization to outer membrane"/>
    <property type="evidence" value="ECO:0007669"/>
    <property type="project" value="TreeGrafter"/>
</dbReference>
<evidence type="ECO:0000256" key="7">
    <source>
        <dbReference type="SAM" id="Phobius"/>
    </source>
</evidence>
<dbReference type="EMBL" id="CP129971">
    <property type="protein sequence ID" value="WKK75424.2"/>
    <property type="molecule type" value="Genomic_DNA"/>
</dbReference>
<keyword evidence="11" id="KW-1185">Reference proteome</keyword>
<dbReference type="Pfam" id="PF02687">
    <property type="entry name" value="FtsX"/>
    <property type="match status" value="1"/>
</dbReference>
<comment type="similarity">
    <text evidence="2">Belongs to the ABC-4 integral membrane protein family. LolC/E subfamily.</text>
</comment>
<evidence type="ECO:0000313" key="10">
    <source>
        <dbReference type="EMBL" id="WKK75424.2"/>
    </source>
</evidence>
<dbReference type="Proteomes" id="UP001230496">
    <property type="component" value="Chromosome"/>
</dbReference>
<dbReference type="GO" id="GO:0098797">
    <property type="term" value="C:plasma membrane protein complex"/>
    <property type="evidence" value="ECO:0007669"/>
    <property type="project" value="TreeGrafter"/>
</dbReference>
<dbReference type="KEGG" id="msaa:QYS49_28425"/>
<evidence type="ECO:0000256" key="4">
    <source>
        <dbReference type="ARBA" id="ARBA00022692"/>
    </source>
</evidence>
<sequence>MNLPDFIAKRTINSKTGQFSGSIYKIAISSIAIGLAIMLIALLILGGFQKTIKDKVFSFAGHMQVTKYTLSNSFDESPISTETDFFQNHQELSFIRHVQGVAYKAGLLKTEEAVEGVVIKGIGVDYDTANFASNLIQGRFPNVNSENYSTEIIISKELAQLLRLKMDEKVIMYFVQNPPRFRQLEIVGVYETGLEDFDERMIIGDIRMIQRLNDWNEDQVGSFEVFINDNIDEEEAESIVFDKVDADQFVNLTSQKYPQYFEWLELLNQNVRLFLALILFVACFNMVAVIFILTMERTPMIGMLKSMGAQNKLIRNIFLMSGLRLTFKGLLWGNLVAIGAAALQYYFELIPLDQQNYYMNAVPILWDFKMIVSLNILVLVVVLISLFLPVWFIARMKPIKAIRFD</sequence>
<reference evidence="10 11" key="1">
    <citation type="submission" date="2023-08" db="EMBL/GenBank/DDBJ databases">
        <title>Comparative genomics and taxonomic characterization of three novel marine species of genus Marivirga.</title>
        <authorList>
            <person name="Muhammad N."/>
            <person name="Kim S.-G."/>
        </authorList>
    </citation>
    <scope>NUCLEOTIDE SEQUENCE [LARGE SCALE GENOMIC DNA]</scope>
    <source>
        <strain evidence="10 11">BDSF4-3</strain>
    </source>
</reference>
<proteinExistence type="inferred from homology"/>
<feature type="transmembrane region" description="Helical" evidence="7">
    <location>
        <begin position="329"/>
        <end position="347"/>
    </location>
</feature>
<feature type="domain" description="MacB-like periplasmic core" evidence="9">
    <location>
        <begin position="26"/>
        <end position="237"/>
    </location>
</feature>
<dbReference type="PANTHER" id="PTHR30489:SF0">
    <property type="entry name" value="LIPOPROTEIN-RELEASING SYSTEM TRANSMEMBRANE PROTEIN LOLE"/>
    <property type="match status" value="1"/>
</dbReference>
<evidence type="ECO:0000313" key="11">
    <source>
        <dbReference type="Proteomes" id="UP001230496"/>
    </source>
</evidence>
<feature type="transmembrane region" description="Helical" evidence="7">
    <location>
        <begin position="273"/>
        <end position="295"/>
    </location>
</feature>
<evidence type="ECO:0000256" key="6">
    <source>
        <dbReference type="ARBA" id="ARBA00023136"/>
    </source>
</evidence>
<organism evidence="10 11">
    <name type="scientific">Marivirga salinarum</name>
    <dbReference type="NCBI Taxonomy" id="3059078"/>
    <lineage>
        <taxon>Bacteria</taxon>
        <taxon>Pseudomonadati</taxon>
        <taxon>Bacteroidota</taxon>
        <taxon>Cytophagia</taxon>
        <taxon>Cytophagales</taxon>
        <taxon>Marivirgaceae</taxon>
        <taxon>Marivirga</taxon>
    </lineage>
</organism>
<dbReference type="InterPro" id="IPR025857">
    <property type="entry name" value="MacB_PCD"/>
</dbReference>
<accession>A0AA49GAI1</accession>
<feature type="transmembrane region" description="Helical" evidence="7">
    <location>
        <begin position="23"/>
        <end position="48"/>
    </location>
</feature>
<dbReference type="InterPro" id="IPR003838">
    <property type="entry name" value="ABC3_permease_C"/>
</dbReference>
<comment type="subcellular location">
    <subcellularLocation>
        <location evidence="1">Cell membrane</location>
        <topology evidence="1">Multi-pass membrane protein</topology>
    </subcellularLocation>
</comment>
<dbReference type="RefSeq" id="WP_308351339.1">
    <property type="nucleotide sequence ID" value="NZ_CP129971.1"/>
</dbReference>
<keyword evidence="4 7" id="KW-0812">Transmembrane</keyword>
<dbReference type="PANTHER" id="PTHR30489">
    <property type="entry name" value="LIPOPROTEIN-RELEASING SYSTEM TRANSMEMBRANE PROTEIN LOLE"/>
    <property type="match status" value="1"/>
</dbReference>
<evidence type="ECO:0000259" key="9">
    <source>
        <dbReference type="Pfam" id="PF12704"/>
    </source>
</evidence>
<keyword evidence="3" id="KW-1003">Cell membrane</keyword>
<feature type="domain" description="ABC3 transporter permease C-terminal" evidence="8">
    <location>
        <begin position="273"/>
        <end position="398"/>
    </location>
</feature>
<evidence type="ECO:0000256" key="5">
    <source>
        <dbReference type="ARBA" id="ARBA00022989"/>
    </source>
</evidence>
<evidence type="ECO:0000256" key="3">
    <source>
        <dbReference type="ARBA" id="ARBA00022475"/>
    </source>
</evidence>
<gene>
    <name evidence="10" type="ORF">QYS49_28425</name>
</gene>
<feature type="transmembrane region" description="Helical" evidence="7">
    <location>
        <begin position="370"/>
        <end position="394"/>
    </location>
</feature>
<evidence type="ECO:0000256" key="2">
    <source>
        <dbReference type="ARBA" id="ARBA00005236"/>
    </source>
</evidence>